<dbReference type="AlphaFoldDB" id="W9R5A5"/>
<dbReference type="Pfam" id="PF00069">
    <property type="entry name" value="Pkinase"/>
    <property type="match status" value="1"/>
</dbReference>
<dbReference type="eggNOG" id="KOG0198">
    <property type="taxonomic scope" value="Eukaryota"/>
</dbReference>
<feature type="domain" description="Protein kinase" evidence="1">
    <location>
        <begin position="1"/>
        <end position="78"/>
    </location>
</feature>
<sequence>MILKGLSCIHAKGIVHCDIKPDNILVFPCEHDGIYGLKISDFGLAKELSESGDGDGDDQYRGATAYMWPVGKLRLRWI</sequence>
<dbReference type="EMBL" id="KE344207">
    <property type="protein sequence ID" value="EXB54740.1"/>
    <property type="molecule type" value="Genomic_DNA"/>
</dbReference>
<dbReference type="PANTHER" id="PTHR48011">
    <property type="entry name" value="CCR4-NOT TRANSCRIPTIONAL COMPLEX SUBUNIT CAF120-RELATED"/>
    <property type="match status" value="1"/>
</dbReference>
<dbReference type="SUPFAM" id="SSF56112">
    <property type="entry name" value="Protein kinase-like (PK-like)"/>
    <property type="match status" value="1"/>
</dbReference>
<evidence type="ECO:0000313" key="2">
    <source>
        <dbReference type="EMBL" id="EXB54740.1"/>
    </source>
</evidence>
<gene>
    <name evidence="2" type="ORF">L484_012840</name>
</gene>
<protein>
    <submittedName>
        <fullName evidence="2">MAP kinase kinase kinase mkh1</fullName>
    </submittedName>
</protein>
<dbReference type="InterPro" id="IPR052751">
    <property type="entry name" value="Plant_MAPKKK"/>
</dbReference>
<dbReference type="PROSITE" id="PS00108">
    <property type="entry name" value="PROTEIN_KINASE_ST"/>
    <property type="match status" value="1"/>
</dbReference>
<accession>W9R5A5</accession>
<dbReference type="PANTHER" id="PTHR48011:SF51">
    <property type="entry name" value="PROTEIN KINASE SUPERFAMILY PROTEIN"/>
    <property type="match status" value="1"/>
</dbReference>
<name>W9R5A5_9ROSA</name>
<keyword evidence="2" id="KW-0808">Transferase</keyword>
<dbReference type="InterPro" id="IPR000719">
    <property type="entry name" value="Prot_kinase_dom"/>
</dbReference>
<dbReference type="PROSITE" id="PS50011">
    <property type="entry name" value="PROTEIN_KINASE_DOM"/>
    <property type="match status" value="1"/>
</dbReference>
<keyword evidence="3" id="KW-1185">Reference proteome</keyword>
<organism evidence="2 3">
    <name type="scientific">Morus notabilis</name>
    <dbReference type="NCBI Taxonomy" id="981085"/>
    <lineage>
        <taxon>Eukaryota</taxon>
        <taxon>Viridiplantae</taxon>
        <taxon>Streptophyta</taxon>
        <taxon>Embryophyta</taxon>
        <taxon>Tracheophyta</taxon>
        <taxon>Spermatophyta</taxon>
        <taxon>Magnoliopsida</taxon>
        <taxon>eudicotyledons</taxon>
        <taxon>Gunneridae</taxon>
        <taxon>Pentapetalae</taxon>
        <taxon>rosids</taxon>
        <taxon>fabids</taxon>
        <taxon>Rosales</taxon>
        <taxon>Moraceae</taxon>
        <taxon>Moreae</taxon>
        <taxon>Morus</taxon>
    </lineage>
</organism>
<dbReference type="GO" id="GO:0007165">
    <property type="term" value="P:signal transduction"/>
    <property type="evidence" value="ECO:0007669"/>
    <property type="project" value="TreeGrafter"/>
</dbReference>
<dbReference type="GO" id="GO:0005524">
    <property type="term" value="F:ATP binding"/>
    <property type="evidence" value="ECO:0007669"/>
    <property type="project" value="InterPro"/>
</dbReference>
<dbReference type="Gene3D" id="1.10.510.10">
    <property type="entry name" value="Transferase(Phosphotransferase) domain 1"/>
    <property type="match status" value="1"/>
</dbReference>
<evidence type="ECO:0000313" key="3">
    <source>
        <dbReference type="Proteomes" id="UP000030645"/>
    </source>
</evidence>
<reference evidence="3" key="1">
    <citation type="submission" date="2013-01" db="EMBL/GenBank/DDBJ databases">
        <title>Draft Genome Sequence of a Mulberry Tree, Morus notabilis C.K. Schneid.</title>
        <authorList>
            <person name="He N."/>
            <person name="Zhao S."/>
        </authorList>
    </citation>
    <scope>NUCLEOTIDE SEQUENCE</scope>
</reference>
<keyword evidence="2" id="KW-0418">Kinase</keyword>
<dbReference type="GO" id="GO:0004672">
    <property type="term" value="F:protein kinase activity"/>
    <property type="evidence" value="ECO:0007669"/>
    <property type="project" value="InterPro"/>
</dbReference>
<dbReference type="STRING" id="981085.W9R5A5"/>
<dbReference type="InterPro" id="IPR011009">
    <property type="entry name" value="Kinase-like_dom_sf"/>
</dbReference>
<dbReference type="Proteomes" id="UP000030645">
    <property type="component" value="Unassembled WGS sequence"/>
</dbReference>
<dbReference type="InterPro" id="IPR008271">
    <property type="entry name" value="Ser/Thr_kinase_AS"/>
</dbReference>
<evidence type="ECO:0000259" key="1">
    <source>
        <dbReference type="PROSITE" id="PS50011"/>
    </source>
</evidence>
<proteinExistence type="predicted"/>